<dbReference type="PANTHER" id="PTHR30115">
    <property type="entry name" value="NITROGEN REGULATORY PROTEIN P-II"/>
    <property type="match status" value="1"/>
</dbReference>
<dbReference type="OrthoDB" id="9802729at2"/>
<reference evidence="2 3" key="1">
    <citation type="submission" date="2017-06" db="EMBL/GenBank/DDBJ databases">
        <title>Investigating the central metabolism of Clostridium thermosuccinogenes.</title>
        <authorList>
            <person name="Koendjbiharie J.G."/>
            <person name="van Kranenburg R."/>
        </authorList>
    </citation>
    <scope>NUCLEOTIDE SEQUENCE [LARGE SCALE GENOMIC DNA]</scope>
    <source>
        <strain evidence="2 3">DSM 5806</strain>
    </source>
</reference>
<dbReference type="SUPFAM" id="SSF54913">
    <property type="entry name" value="GlnB-like"/>
    <property type="match status" value="1"/>
</dbReference>
<dbReference type="AlphaFoldDB" id="A0A2K2F8R3"/>
<dbReference type="Pfam" id="PF00543">
    <property type="entry name" value="P-II"/>
    <property type="match status" value="1"/>
</dbReference>
<protein>
    <submittedName>
        <fullName evidence="2">P-II family nitrogen regulator</fullName>
    </submittedName>
</protein>
<evidence type="ECO:0000313" key="3">
    <source>
        <dbReference type="Proteomes" id="UP000236151"/>
    </source>
</evidence>
<dbReference type="PROSITE" id="PS51343">
    <property type="entry name" value="PII_GLNB_DOM"/>
    <property type="match status" value="1"/>
</dbReference>
<dbReference type="InterPro" id="IPR015867">
    <property type="entry name" value="N-reg_PII/ATP_PRibTrfase_C"/>
</dbReference>
<dbReference type="SMART" id="SM00938">
    <property type="entry name" value="P-II"/>
    <property type="match status" value="1"/>
</dbReference>
<dbReference type="InterPro" id="IPR011322">
    <property type="entry name" value="N-reg_PII-like_a/b"/>
</dbReference>
<gene>
    <name evidence="2" type="ORF">CDQ84_16035</name>
</gene>
<name>A0A2K2F8R3_9CLOT</name>
<dbReference type="GO" id="GO:0006808">
    <property type="term" value="P:regulation of nitrogen utilization"/>
    <property type="evidence" value="ECO:0007669"/>
    <property type="project" value="InterPro"/>
</dbReference>
<dbReference type="KEGG" id="cthd:CDO33_05155"/>
<sequence>MKEIVSIIRINKIGDTKQALAEAGYPAFVCKKVNGRGKKMLKPEIFQKLVAEEEISPPELMESIAGNDRLLAKRMLSLVVADEDVKKVVDIIIETNQTGSMGDGKIFVCPVDEVIRVRTGETGIDAI</sequence>
<accession>A0A2K2F8R3</accession>
<dbReference type="InterPro" id="IPR002187">
    <property type="entry name" value="N-reg_PII"/>
</dbReference>
<keyword evidence="3" id="KW-1185">Reference proteome</keyword>
<dbReference type="Gene3D" id="3.30.70.120">
    <property type="match status" value="1"/>
</dbReference>
<dbReference type="RefSeq" id="WP_103082748.1">
    <property type="nucleotide sequence ID" value="NZ_CP021850.1"/>
</dbReference>
<dbReference type="PANTHER" id="PTHR30115:SF11">
    <property type="entry name" value="NITROGEN REGULATORY PROTEIN P-II HOMOLOG"/>
    <property type="match status" value="1"/>
</dbReference>
<dbReference type="EMBL" id="NIOJ01000055">
    <property type="protein sequence ID" value="PNT96025.1"/>
    <property type="molecule type" value="Genomic_DNA"/>
</dbReference>
<dbReference type="GO" id="GO:0005524">
    <property type="term" value="F:ATP binding"/>
    <property type="evidence" value="ECO:0007669"/>
    <property type="project" value="TreeGrafter"/>
</dbReference>
<dbReference type="GO" id="GO:0030234">
    <property type="term" value="F:enzyme regulator activity"/>
    <property type="evidence" value="ECO:0007669"/>
    <property type="project" value="InterPro"/>
</dbReference>
<dbReference type="InterPro" id="IPR017918">
    <property type="entry name" value="N-reg_PII_CS"/>
</dbReference>
<dbReference type="PRINTS" id="PR00340">
    <property type="entry name" value="PIIGLNB"/>
</dbReference>
<proteinExistence type="inferred from homology"/>
<organism evidence="2 3">
    <name type="scientific">Clostridium thermosuccinogenes</name>
    <dbReference type="NCBI Taxonomy" id="84032"/>
    <lineage>
        <taxon>Bacteria</taxon>
        <taxon>Bacillati</taxon>
        <taxon>Bacillota</taxon>
        <taxon>Clostridia</taxon>
        <taxon>Eubacteriales</taxon>
        <taxon>Clostridiaceae</taxon>
        <taxon>Clostridium</taxon>
    </lineage>
</organism>
<evidence type="ECO:0000313" key="2">
    <source>
        <dbReference type="EMBL" id="PNT96025.1"/>
    </source>
</evidence>
<evidence type="ECO:0000256" key="1">
    <source>
        <dbReference type="RuleBase" id="RU003936"/>
    </source>
</evidence>
<dbReference type="Proteomes" id="UP000236151">
    <property type="component" value="Unassembled WGS sequence"/>
</dbReference>
<dbReference type="PROSITE" id="PS00638">
    <property type="entry name" value="PII_GLNB_CTER"/>
    <property type="match status" value="1"/>
</dbReference>
<dbReference type="GO" id="GO:0005829">
    <property type="term" value="C:cytosol"/>
    <property type="evidence" value="ECO:0007669"/>
    <property type="project" value="TreeGrafter"/>
</dbReference>
<comment type="caution">
    <text evidence="2">The sequence shown here is derived from an EMBL/GenBank/DDBJ whole genome shotgun (WGS) entry which is preliminary data.</text>
</comment>
<comment type="similarity">
    <text evidence="1">Belongs to the P(II) protein family.</text>
</comment>